<dbReference type="Proteomes" id="UP000614996">
    <property type="component" value="Unassembled WGS sequence"/>
</dbReference>
<sequence>MTPMRVILNVQTNDVDCAAAATDRYPGRLAVGVPVKGFAELGDAVAVVAAMQRRSVRVSAGLGDGAADQWRRAHDLAVATRPYHLNQVYPAAGYSAGALAAAGAPTIVNALLRPGGTVGTVRVGTGPVSSGCAQPDVPVEVAVALVHEIGLPSVKFFPMRGLEHLDHYRALAAAAAPYGLMVEATGGLSPDNLRQVLAASAAAGLHSVMPHLYSSVKLAGTDLLDFATLDRAMAVVDEFGAGRP</sequence>
<name>A0A8J4ABZ6_9ACTN</name>
<dbReference type="RefSeq" id="WP_207125879.1">
    <property type="nucleotide sequence ID" value="NZ_BOPO01000055.1"/>
</dbReference>
<protein>
    <submittedName>
        <fullName evidence="1">2-dehydro-3-deoxyphosphooctonate aldolase</fullName>
    </submittedName>
</protein>
<organism evidence="1 2">
    <name type="scientific">Actinocatenispora comari</name>
    <dbReference type="NCBI Taxonomy" id="2807577"/>
    <lineage>
        <taxon>Bacteria</taxon>
        <taxon>Bacillati</taxon>
        <taxon>Actinomycetota</taxon>
        <taxon>Actinomycetes</taxon>
        <taxon>Micromonosporales</taxon>
        <taxon>Micromonosporaceae</taxon>
        <taxon>Actinocatenispora</taxon>
    </lineage>
</organism>
<reference evidence="2" key="1">
    <citation type="journal article" date="2021" name="Int. J. Syst. Evol. Microbiol.">
        <title>Actinocatenispora comari sp. nov., an endophytic actinomycete isolated from aerial parts of Comarum salesowianum.</title>
        <authorList>
            <person name="Oyunbileg N."/>
            <person name="Iizaka Y."/>
            <person name="Hamada M."/>
            <person name="Davaapurev B.O."/>
            <person name="Fukumoto A."/>
            <person name="Tsetseg B."/>
            <person name="Kato F."/>
            <person name="Tamura T."/>
            <person name="Batkhuu J."/>
            <person name="Anzai Y."/>
        </authorList>
    </citation>
    <scope>NUCLEOTIDE SEQUENCE [LARGE SCALE GENOMIC DNA]</scope>
    <source>
        <strain evidence="2">NUM-2625</strain>
    </source>
</reference>
<dbReference type="Pfam" id="PF07071">
    <property type="entry name" value="KDGP_aldolase"/>
    <property type="match status" value="1"/>
</dbReference>
<proteinExistence type="predicted"/>
<comment type="caution">
    <text evidence="1">The sequence shown here is derived from an EMBL/GenBank/DDBJ whole genome shotgun (WGS) entry which is preliminary data.</text>
</comment>
<evidence type="ECO:0000313" key="2">
    <source>
        <dbReference type="Proteomes" id="UP000614996"/>
    </source>
</evidence>
<dbReference type="Gene3D" id="3.20.20.70">
    <property type="entry name" value="Aldolase class I"/>
    <property type="match status" value="1"/>
</dbReference>
<dbReference type="SUPFAM" id="SSF51569">
    <property type="entry name" value="Aldolase"/>
    <property type="match status" value="1"/>
</dbReference>
<gene>
    <name evidence="1" type="ORF">NUM_34220</name>
</gene>
<keyword evidence="2" id="KW-1185">Reference proteome</keyword>
<dbReference type="InterPro" id="IPR010763">
    <property type="entry name" value="DgaF"/>
</dbReference>
<accession>A0A8J4ABZ6</accession>
<dbReference type="EMBL" id="BOPO01000055">
    <property type="protein sequence ID" value="GIL28168.1"/>
    <property type="molecule type" value="Genomic_DNA"/>
</dbReference>
<dbReference type="AlphaFoldDB" id="A0A8J4ABZ6"/>
<dbReference type="InterPro" id="IPR013785">
    <property type="entry name" value="Aldolase_TIM"/>
</dbReference>
<evidence type="ECO:0000313" key="1">
    <source>
        <dbReference type="EMBL" id="GIL28168.1"/>
    </source>
</evidence>